<proteinExistence type="predicted"/>
<name>A0A7J0DB00_9ERIC</name>
<organism evidence="1 2">
    <name type="scientific">Actinidia rufa</name>
    <dbReference type="NCBI Taxonomy" id="165716"/>
    <lineage>
        <taxon>Eukaryota</taxon>
        <taxon>Viridiplantae</taxon>
        <taxon>Streptophyta</taxon>
        <taxon>Embryophyta</taxon>
        <taxon>Tracheophyta</taxon>
        <taxon>Spermatophyta</taxon>
        <taxon>Magnoliopsida</taxon>
        <taxon>eudicotyledons</taxon>
        <taxon>Gunneridae</taxon>
        <taxon>Pentapetalae</taxon>
        <taxon>asterids</taxon>
        <taxon>Ericales</taxon>
        <taxon>Actinidiaceae</taxon>
        <taxon>Actinidia</taxon>
    </lineage>
</organism>
<evidence type="ECO:0000313" key="1">
    <source>
        <dbReference type="EMBL" id="GFS31144.1"/>
    </source>
</evidence>
<dbReference type="InterPro" id="IPR008686">
    <property type="entry name" value="RNA_pol_mitovir"/>
</dbReference>
<evidence type="ECO:0000313" key="2">
    <source>
        <dbReference type="Proteomes" id="UP000585474"/>
    </source>
</evidence>
<protein>
    <submittedName>
        <fullName evidence="1">Uncharacterized protein</fullName>
    </submittedName>
</protein>
<accession>A0A7J0DB00</accession>
<dbReference type="AlphaFoldDB" id="A0A7J0DB00"/>
<dbReference type="Pfam" id="PF05919">
    <property type="entry name" value="Mitovir_RNA_pol"/>
    <property type="match status" value="2"/>
</dbReference>
<dbReference type="PANTHER" id="PTHR34456:SF9">
    <property type="entry name" value="MITOVIRUS RNA-DEPENDENT RNA POLYMERASE"/>
    <property type="match status" value="1"/>
</dbReference>
<comment type="caution">
    <text evidence="1">The sequence shown here is derived from an EMBL/GenBank/DDBJ whole genome shotgun (WGS) entry which is preliminary data.</text>
</comment>
<gene>
    <name evidence="1" type="ORF">Acr_00g0015880</name>
</gene>
<dbReference type="OrthoDB" id="1050647at2759"/>
<dbReference type="PANTHER" id="PTHR34456">
    <property type="entry name" value="MITOVIRUS RNA-DEPENDENT RNA POLYMERASE"/>
    <property type="match status" value="1"/>
</dbReference>
<keyword evidence="2" id="KW-1185">Reference proteome</keyword>
<reference evidence="2" key="1">
    <citation type="submission" date="2019-07" db="EMBL/GenBank/DDBJ databases">
        <title>De Novo Assembly of kiwifruit Actinidia rufa.</title>
        <authorList>
            <person name="Sugita-Konishi S."/>
            <person name="Sato K."/>
            <person name="Mori E."/>
            <person name="Abe Y."/>
            <person name="Kisaki G."/>
            <person name="Hamano K."/>
            <person name="Suezawa K."/>
            <person name="Otani M."/>
            <person name="Fukuda T."/>
            <person name="Manabe T."/>
            <person name="Gomi K."/>
            <person name="Tabuchi M."/>
            <person name="Akimitsu K."/>
            <person name="Kataoka I."/>
        </authorList>
    </citation>
    <scope>NUCLEOTIDE SEQUENCE [LARGE SCALE GENOMIC DNA]</scope>
    <source>
        <strain evidence="2">cv. Fuchu</strain>
    </source>
</reference>
<dbReference type="EMBL" id="BJWL01000137">
    <property type="protein sequence ID" value="GFS31144.1"/>
    <property type="molecule type" value="Genomic_DNA"/>
</dbReference>
<dbReference type="Proteomes" id="UP000585474">
    <property type="component" value="Unassembled WGS sequence"/>
</dbReference>
<sequence>MRQCSSLSDPCIRPFFAKVEDLSKRSGGWRLNSSEYNRALGRSGLIEVPILDMKRRCPNPSLIHSFPVVLFLELPLVTHRTERSESSANPNALNSLFESFLLISALVVVSCCSRTSLRESVGGAGPLDGTKRIDRAENEGLAFRAQQESTEGTWRKGMAIGWVDLKAEGIKPSTSQGGEPMKGSDPWSFPPPSLQGRLQFKVFKERKQFATIPFHNRTRLFTLVIKPSPVAHNLPLRILYTVANNLGLSAHRAFAFGPSRRWNRSLMTGVKGNLPTVSLDTLTRRRRASFHVIALAALILLLRPLLRALGFQLKWDLYMERLQRLEGMPCAMEQDPRLSRSRSKAITYRGSFSISSWSSSSRRKGRGLRGKGRLEVDPVAWVVPAPVAFYSDAHPEHYLKGFSLYEFGFRLGSGYRSKGRLRRRRVKSRTNEGFQTLTRSGIPTIIPSFRRRAIKDRRDPRLVGSESSVEGSGEVRVFANPLPLFQALVRPLHDWVMNVLRRLPTDGTYNPRPLLGQSNLFSFDLKAATDSLPVDLSGGVLFSLFGRRLAESWIWILCAFGFRLPEKGPSPNYMSSGLQRVNLNGFYSSWRLCSHSRIICWCVVAKSYLEVMEECEVTISKEKSLISNVSALEFAKRFMVHKVTLYFSLVSLRVLRTLSSLLEFPLSCFRSCESICCVRTGYAVDLRRSTHVKFWLAFPDLGVLTAEQYGMVKAFIMERVRPSDFHEVEMDRIRTFYGDDADCMFERLMKHGWSLISDICMGMLLHGWMTLAPLLSKACSSAVALVFIALKGHAKKESRRARGSNQSAAVEAKGFPSTNRNKMRSLLLSSFLGVPSYQLVARAPVSQSLLASPDLGPVLTSLYLRAMSQAAEAVAVRRSISSKKLGVFSSLSSFSSTELVSAARAQYLGSVGALPLIPLSSPFEVLFKEPSSMGFPSKHHYVTGCTVFPGSLPCGEAAKCLTKGQDRGTVKVKVDPRASNEVASPEPDPLSNTTVRAVRSKSFQSVESVAPEGLFQSSNRVGSYELAG</sequence>